<proteinExistence type="predicted"/>
<keyword evidence="3" id="KW-1185">Reference proteome</keyword>
<evidence type="ECO:0000259" key="1">
    <source>
        <dbReference type="PROSITE" id="PS51384"/>
    </source>
</evidence>
<dbReference type="GO" id="GO:0016491">
    <property type="term" value="F:oxidoreductase activity"/>
    <property type="evidence" value="ECO:0007669"/>
    <property type="project" value="InterPro"/>
</dbReference>
<gene>
    <name evidence="2" type="ORF">J2753_001514</name>
</gene>
<sequence length="218" mass="22322">MDATDVAVVDRGSVGPDTFTLTFDTPAAFEGRAGQFVRLSAEVDGESHARFYTLSSPDTEDTFEVTAEVHEEGGPFSAYLADLSVGDELTMAGPYGEDYYEGEDRAVVLAGGPGIGAAVAIAEAAKANDAEAAVVYSYDGEPAHTARLDTLEAAGADVALLGDDADADAFHAAVDDVLTGAEAEGVFVYGFADFVDLATEAIEAAGGDVDGAKVESFG</sequence>
<comment type="caution">
    <text evidence="2">The sequence shown here is derived from an EMBL/GenBank/DDBJ whole genome shotgun (WGS) entry which is preliminary data.</text>
</comment>
<accession>A0A8T4GVS3</accession>
<protein>
    <submittedName>
        <fullName evidence="2">Ferredoxin-NADP reductase</fullName>
    </submittedName>
</protein>
<dbReference type="PANTHER" id="PTHR47354:SF5">
    <property type="entry name" value="PROTEIN RFBI"/>
    <property type="match status" value="1"/>
</dbReference>
<dbReference type="OrthoDB" id="35401at2157"/>
<organism evidence="2 3">
    <name type="scientific">Halolamina salifodinae</name>
    <dbReference type="NCBI Taxonomy" id="1202767"/>
    <lineage>
        <taxon>Archaea</taxon>
        <taxon>Methanobacteriati</taxon>
        <taxon>Methanobacteriota</taxon>
        <taxon>Stenosarchaea group</taxon>
        <taxon>Halobacteria</taxon>
        <taxon>Halobacteriales</taxon>
        <taxon>Haloferacaceae</taxon>
    </lineage>
</organism>
<dbReference type="RefSeq" id="WP_209491301.1">
    <property type="nucleotide sequence ID" value="NZ_JAGGLC010000003.1"/>
</dbReference>
<reference evidence="2" key="1">
    <citation type="submission" date="2021-03" db="EMBL/GenBank/DDBJ databases">
        <title>Genomic Encyclopedia of Type Strains, Phase IV (KMG-IV): sequencing the most valuable type-strain genomes for metagenomic binning, comparative biology and taxonomic classification.</title>
        <authorList>
            <person name="Goeker M."/>
        </authorList>
    </citation>
    <scope>NUCLEOTIDE SEQUENCE</scope>
    <source>
        <strain evidence="2">DSM 26232</strain>
    </source>
</reference>
<dbReference type="InterPro" id="IPR008333">
    <property type="entry name" value="Cbr1-like_FAD-bd_dom"/>
</dbReference>
<dbReference type="CDD" id="cd00322">
    <property type="entry name" value="FNR_like"/>
    <property type="match status" value="1"/>
</dbReference>
<dbReference type="Pfam" id="PF00970">
    <property type="entry name" value="FAD_binding_6"/>
    <property type="match status" value="1"/>
</dbReference>
<dbReference type="InterPro" id="IPR017938">
    <property type="entry name" value="Riboflavin_synthase-like_b-brl"/>
</dbReference>
<name>A0A8T4GVS3_9EURY</name>
<feature type="domain" description="FAD-binding FR-type" evidence="1">
    <location>
        <begin position="1"/>
        <end position="101"/>
    </location>
</feature>
<dbReference type="EMBL" id="JAGGLC010000003">
    <property type="protein sequence ID" value="MBP1987016.1"/>
    <property type="molecule type" value="Genomic_DNA"/>
</dbReference>
<dbReference type="InterPro" id="IPR017927">
    <property type="entry name" value="FAD-bd_FR_type"/>
</dbReference>
<dbReference type="Proteomes" id="UP000823736">
    <property type="component" value="Unassembled WGS sequence"/>
</dbReference>
<evidence type="ECO:0000313" key="3">
    <source>
        <dbReference type="Proteomes" id="UP000823736"/>
    </source>
</evidence>
<evidence type="ECO:0000313" key="2">
    <source>
        <dbReference type="EMBL" id="MBP1987016.1"/>
    </source>
</evidence>
<dbReference type="PANTHER" id="PTHR47354">
    <property type="entry name" value="NADH OXIDOREDUCTASE HCR"/>
    <property type="match status" value="1"/>
</dbReference>
<dbReference type="PROSITE" id="PS51384">
    <property type="entry name" value="FAD_FR"/>
    <property type="match status" value="1"/>
</dbReference>
<dbReference type="InterPro" id="IPR050415">
    <property type="entry name" value="MRET"/>
</dbReference>
<dbReference type="Gene3D" id="2.40.30.10">
    <property type="entry name" value="Translation factors"/>
    <property type="match status" value="1"/>
</dbReference>
<dbReference type="SUPFAM" id="SSF63380">
    <property type="entry name" value="Riboflavin synthase domain-like"/>
    <property type="match status" value="1"/>
</dbReference>
<dbReference type="AlphaFoldDB" id="A0A8T4GVS3"/>